<name>A0AAV5MJ18_9ROSI</name>
<protein>
    <submittedName>
        <fullName evidence="1">Uncharacterized protein</fullName>
    </submittedName>
</protein>
<evidence type="ECO:0000313" key="2">
    <source>
        <dbReference type="Proteomes" id="UP001054252"/>
    </source>
</evidence>
<gene>
    <name evidence="1" type="ORF">SLEP1_g56234</name>
</gene>
<keyword evidence="2" id="KW-1185">Reference proteome</keyword>
<dbReference type="Proteomes" id="UP001054252">
    <property type="component" value="Unassembled WGS sequence"/>
</dbReference>
<organism evidence="1 2">
    <name type="scientific">Rubroshorea leprosula</name>
    <dbReference type="NCBI Taxonomy" id="152421"/>
    <lineage>
        <taxon>Eukaryota</taxon>
        <taxon>Viridiplantae</taxon>
        <taxon>Streptophyta</taxon>
        <taxon>Embryophyta</taxon>
        <taxon>Tracheophyta</taxon>
        <taxon>Spermatophyta</taxon>
        <taxon>Magnoliopsida</taxon>
        <taxon>eudicotyledons</taxon>
        <taxon>Gunneridae</taxon>
        <taxon>Pentapetalae</taxon>
        <taxon>rosids</taxon>
        <taxon>malvids</taxon>
        <taxon>Malvales</taxon>
        <taxon>Dipterocarpaceae</taxon>
        <taxon>Rubroshorea</taxon>
    </lineage>
</organism>
<proteinExistence type="predicted"/>
<dbReference type="EMBL" id="BPVZ01000301">
    <property type="protein sequence ID" value="GKV49483.1"/>
    <property type="molecule type" value="Genomic_DNA"/>
</dbReference>
<comment type="caution">
    <text evidence="1">The sequence shown here is derived from an EMBL/GenBank/DDBJ whole genome shotgun (WGS) entry which is preliminary data.</text>
</comment>
<dbReference type="AlphaFoldDB" id="A0AAV5MJ18"/>
<sequence length="79" mass="8964">MRSSMISSEKSMVDLVDFKSMSSRESFLVENSNENSSDTVSLCSPSDLAEFFFSYGATTFAINQNFAPDRRTVLFQRRD</sequence>
<evidence type="ECO:0000313" key="1">
    <source>
        <dbReference type="EMBL" id="GKV49483.1"/>
    </source>
</evidence>
<accession>A0AAV5MJ18</accession>
<reference evidence="1 2" key="1">
    <citation type="journal article" date="2021" name="Commun. Biol.">
        <title>The genome of Shorea leprosula (Dipterocarpaceae) highlights the ecological relevance of drought in aseasonal tropical rainforests.</title>
        <authorList>
            <person name="Ng K.K.S."/>
            <person name="Kobayashi M.J."/>
            <person name="Fawcett J.A."/>
            <person name="Hatakeyama M."/>
            <person name="Paape T."/>
            <person name="Ng C.H."/>
            <person name="Ang C.C."/>
            <person name="Tnah L.H."/>
            <person name="Lee C.T."/>
            <person name="Nishiyama T."/>
            <person name="Sese J."/>
            <person name="O'Brien M.J."/>
            <person name="Copetti D."/>
            <person name="Mohd Noor M.I."/>
            <person name="Ong R.C."/>
            <person name="Putra M."/>
            <person name="Sireger I.Z."/>
            <person name="Indrioko S."/>
            <person name="Kosugi Y."/>
            <person name="Izuno A."/>
            <person name="Isagi Y."/>
            <person name="Lee S.L."/>
            <person name="Shimizu K.K."/>
        </authorList>
    </citation>
    <scope>NUCLEOTIDE SEQUENCE [LARGE SCALE GENOMIC DNA]</scope>
    <source>
        <strain evidence="1">214</strain>
    </source>
</reference>